<keyword evidence="4" id="KW-1185">Reference proteome</keyword>
<keyword evidence="2" id="KW-0812">Transmembrane</keyword>
<accession>A0A9J6EBQ1</accession>
<protein>
    <recommendedName>
        <fullName evidence="5">Transmembrane protein</fullName>
    </recommendedName>
</protein>
<keyword evidence="2" id="KW-0472">Membrane</keyword>
<feature type="compositionally biased region" description="Low complexity" evidence="1">
    <location>
        <begin position="329"/>
        <end position="339"/>
    </location>
</feature>
<sequence length="377" mass="39318">MSIVMVGPFPGPFDRSHYSDSCSGNPTDAQPRPPNAQGLGQRPSRPTDPHLALLQEQEPPRTSGAPRDVVAYSTVRKDYGAPSPAYAPMPNRESRHESLPEPPRPRRASLKRKCHALLCRLAAVALCLIAVAVLVVTVSRSMRVRADTAPVKGGSAAVRPANGTDHRGGIRIREPSSTQAEAIAAVGRPRARSTVRPPAETRHYKHRHGETDHENEAPSPMPSPSLSSSSSEPSSFAIVPWLTTETADHEPPALRRQSDVTTAPPSGVLMERAAVRTSFEADGTVAFLTASSLVASVAATSPAAIFSGGKATSNGERGDSGPRGGLVESTTLAASAASTRPGRTTDAGSVAAAPTTASPDLPEVINEADGGGDLQEV</sequence>
<reference evidence="3" key="2">
    <citation type="submission" date="2021-09" db="EMBL/GenBank/DDBJ databases">
        <authorList>
            <person name="Jia N."/>
            <person name="Wang J."/>
            <person name="Shi W."/>
            <person name="Du L."/>
            <person name="Sun Y."/>
            <person name="Zhan W."/>
            <person name="Jiang J."/>
            <person name="Wang Q."/>
            <person name="Zhang B."/>
            <person name="Ji P."/>
            <person name="Sakyi L.B."/>
            <person name="Cui X."/>
            <person name="Yuan T."/>
            <person name="Jiang B."/>
            <person name="Yang W."/>
            <person name="Lam T.T.-Y."/>
            <person name="Chang Q."/>
            <person name="Ding S."/>
            <person name="Wang X."/>
            <person name="Zhu J."/>
            <person name="Ruan X."/>
            <person name="Zhao L."/>
            <person name="Wei J."/>
            <person name="Que T."/>
            <person name="Du C."/>
            <person name="Cheng J."/>
            <person name="Dai P."/>
            <person name="Han X."/>
            <person name="Huang E."/>
            <person name="Gao Y."/>
            <person name="Liu J."/>
            <person name="Shao H."/>
            <person name="Ye R."/>
            <person name="Li L."/>
            <person name="Wei W."/>
            <person name="Wang X."/>
            <person name="Wang C."/>
            <person name="Huo Q."/>
            <person name="Li W."/>
            <person name="Guo W."/>
            <person name="Chen H."/>
            <person name="Chen S."/>
            <person name="Zhou L."/>
            <person name="Zhou L."/>
            <person name="Ni X."/>
            <person name="Tian J."/>
            <person name="Zhou Y."/>
            <person name="Sheng Y."/>
            <person name="Liu T."/>
            <person name="Pan Y."/>
            <person name="Xia L."/>
            <person name="Li J."/>
            <person name="Zhao F."/>
            <person name="Cao W."/>
        </authorList>
    </citation>
    <scope>NUCLEOTIDE SEQUENCE</scope>
    <source>
        <strain evidence="3">Rmic-2018</strain>
        <tissue evidence="3">Larvae</tissue>
    </source>
</reference>
<feature type="region of interest" description="Disordered" evidence="1">
    <location>
        <begin position="80"/>
        <end position="107"/>
    </location>
</feature>
<feature type="region of interest" description="Disordered" evidence="1">
    <location>
        <begin position="1"/>
        <end position="68"/>
    </location>
</feature>
<feature type="region of interest" description="Disordered" evidence="1">
    <location>
        <begin position="153"/>
        <end position="235"/>
    </location>
</feature>
<evidence type="ECO:0000256" key="2">
    <source>
        <dbReference type="SAM" id="Phobius"/>
    </source>
</evidence>
<comment type="caution">
    <text evidence="3">The sequence shown here is derived from an EMBL/GenBank/DDBJ whole genome shotgun (WGS) entry which is preliminary data.</text>
</comment>
<dbReference type="Proteomes" id="UP000821866">
    <property type="component" value="Chromosome 3"/>
</dbReference>
<feature type="compositionally biased region" description="Polar residues" evidence="1">
    <location>
        <begin position="19"/>
        <end position="28"/>
    </location>
</feature>
<keyword evidence="2" id="KW-1133">Transmembrane helix</keyword>
<feature type="transmembrane region" description="Helical" evidence="2">
    <location>
        <begin position="117"/>
        <end position="138"/>
    </location>
</feature>
<evidence type="ECO:0008006" key="5">
    <source>
        <dbReference type="Google" id="ProtNLM"/>
    </source>
</evidence>
<proteinExistence type="predicted"/>
<dbReference type="AlphaFoldDB" id="A0A9J6EBQ1"/>
<organism evidence="3 4">
    <name type="scientific">Rhipicephalus microplus</name>
    <name type="common">Cattle tick</name>
    <name type="synonym">Boophilus microplus</name>
    <dbReference type="NCBI Taxonomy" id="6941"/>
    <lineage>
        <taxon>Eukaryota</taxon>
        <taxon>Metazoa</taxon>
        <taxon>Ecdysozoa</taxon>
        <taxon>Arthropoda</taxon>
        <taxon>Chelicerata</taxon>
        <taxon>Arachnida</taxon>
        <taxon>Acari</taxon>
        <taxon>Parasitiformes</taxon>
        <taxon>Ixodida</taxon>
        <taxon>Ixodoidea</taxon>
        <taxon>Ixodidae</taxon>
        <taxon>Rhipicephalinae</taxon>
        <taxon>Rhipicephalus</taxon>
        <taxon>Boophilus</taxon>
    </lineage>
</organism>
<dbReference type="EMBL" id="JABSTU010000005">
    <property type="protein sequence ID" value="KAH8031697.1"/>
    <property type="molecule type" value="Genomic_DNA"/>
</dbReference>
<name>A0A9J6EBQ1_RHIMP</name>
<feature type="region of interest" description="Disordered" evidence="1">
    <location>
        <begin position="306"/>
        <end position="377"/>
    </location>
</feature>
<feature type="compositionally biased region" description="Basic and acidic residues" evidence="1">
    <location>
        <begin position="164"/>
        <end position="174"/>
    </location>
</feature>
<evidence type="ECO:0000313" key="4">
    <source>
        <dbReference type="Proteomes" id="UP000821866"/>
    </source>
</evidence>
<evidence type="ECO:0000313" key="3">
    <source>
        <dbReference type="EMBL" id="KAH8031697.1"/>
    </source>
</evidence>
<feature type="compositionally biased region" description="Low complexity" evidence="1">
    <location>
        <begin position="224"/>
        <end position="235"/>
    </location>
</feature>
<gene>
    <name evidence="3" type="ORF">HPB51_020076</name>
</gene>
<evidence type="ECO:0000256" key="1">
    <source>
        <dbReference type="SAM" id="MobiDB-lite"/>
    </source>
</evidence>
<reference evidence="3" key="1">
    <citation type="journal article" date="2020" name="Cell">
        <title>Large-Scale Comparative Analyses of Tick Genomes Elucidate Their Genetic Diversity and Vector Capacities.</title>
        <authorList>
            <consortium name="Tick Genome and Microbiome Consortium (TIGMIC)"/>
            <person name="Jia N."/>
            <person name="Wang J."/>
            <person name="Shi W."/>
            <person name="Du L."/>
            <person name="Sun Y."/>
            <person name="Zhan W."/>
            <person name="Jiang J.F."/>
            <person name="Wang Q."/>
            <person name="Zhang B."/>
            <person name="Ji P."/>
            <person name="Bell-Sakyi L."/>
            <person name="Cui X.M."/>
            <person name="Yuan T.T."/>
            <person name="Jiang B.G."/>
            <person name="Yang W.F."/>
            <person name="Lam T.T."/>
            <person name="Chang Q.C."/>
            <person name="Ding S.J."/>
            <person name="Wang X.J."/>
            <person name="Zhu J.G."/>
            <person name="Ruan X.D."/>
            <person name="Zhao L."/>
            <person name="Wei J.T."/>
            <person name="Ye R.Z."/>
            <person name="Que T.C."/>
            <person name="Du C.H."/>
            <person name="Zhou Y.H."/>
            <person name="Cheng J.X."/>
            <person name="Dai P.F."/>
            <person name="Guo W.B."/>
            <person name="Han X.H."/>
            <person name="Huang E.J."/>
            <person name="Li L.F."/>
            <person name="Wei W."/>
            <person name="Gao Y.C."/>
            <person name="Liu J.Z."/>
            <person name="Shao H.Z."/>
            <person name="Wang X."/>
            <person name="Wang C.C."/>
            <person name="Yang T.C."/>
            <person name="Huo Q.B."/>
            <person name="Li W."/>
            <person name="Chen H.Y."/>
            <person name="Chen S.E."/>
            <person name="Zhou L.G."/>
            <person name="Ni X.B."/>
            <person name="Tian J.H."/>
            <person name="Sheng Y."/>
            <person name="Liu T."/>
            <person name="Pan Y.S."/>
            <person name="Xia L.Y."/>
            <person name="Li J."/>
            <person name="Zhao F."/>
            <person name="Cao W.C."/>
        </authorList>
    </citation>
    <scope>NUCLEOTIDE SEQUENCE</scope>
    <source>
        <strain evidence="3">Rmic-2018</strain>
    </source>
</reference>